<proteinExistence type="predicted"/>
<gene>
    <name evidence="1" type="ORF">BCF53_102385</name>
</gene>
<name>A0A4R3IA91_9GAMM</name>
<dbReference type="EMBL" id="SLZR01000002">
    <property type="protein sequence ID" value="TCS43358.1"/>
    <property type="molecule type" value="Genomic_DNA"/>
</dbReference>
<dbReference type="Proteomes" id="UP000295793">
    <property type="component" value="Unassembled WGS sequence"/>
</dbReference>
<sequence>MERSLGKRVMVELHRIDAVENRYVTLTRFKSNERALNMYRSLGYDVIEENSHFLVFRTPHSNIERVAPGNKI</sequence>
<protein>
    <recommendedName>
        <fullName evidence="3">Acetyltransferase (GNAT) family protein</fullName>
    </recommendedName>
</protein>
<accession>A0A4R3IA91</accession>
<evidence type="ECO:0008006" key="3">
    <source>
        <dbReference type="Google" id="ProtNLM"/>
    </source>
</evidence>
<evidence type="ECO:0000313" key="2">
    <source>
        <dbReference type="Proteomes" id="UP000295793"/>
    </source>
</evidence>
<dbReference type="AlphaFoldDB" id="A0A4R3IA91"/>
<evidence type="ECO:0000313" key="1">
    <source>
        <dbReference type="EMBL" id="TCS43358.1"/>
    </source>
</evidence>
<comment type="caution">
    <text evidence="1">The sequence shown here is derived from an EMBL/GenBank/DDBJ whole genome shotgun (WGS) entry which is preliminary data.</text>
</comment>
<organism evidence="1 2">
    <name type="scientific">Reinekea marinisedimentorum</name>
    <dbReference type="NCBI Taxonomy" id="230495"/>
    <lineage>
        <taxon>Bacteria</taxon>
        <taxon>Pseudomonadati</taxon>
        <taxon>Pseudomonadota</taxon>
        <taxon>Gammaproteobacteria</taxon>
        <taxon>Oceanospirillales</taxon>
        <taxon>Saccharospirillaceae</taxon>
        <taxon>Reinekea</taxon>
    </lineage>
</organism>
<dbReference type="SUPFAM" id="SSF55729">
    <property type="entry name" value="Acyl-CoA N-acyltransferases (Nat)"/>
    <property type="match status" value="1"/>
</dbReference>
<reference evidence="1 2" key="1">
    <citation type="submission" date="2019-03" db="EMBL/GenBank/DDBJ databases">
        <title>Genomic Encyclopedia of Archaeal and Bacterial Type Strains, Phase II (KMG-II): from individual species to whole genera.</title>
        <authorList>
            <person name="Goeker M."/>
        </authorList>
    </citation>
    <scope>NUCLEOTIDE SEQUENCE [LARGE SCALE GENOMIC DNA]</scope>
    <source>
        <strain evidence="1 2">DSM 15388</strain>
    </source>
</reference>
<keyword evidence="2" id="KW-1185">Reference proteome</keyword>
<dbReference type="InterPro" id="IPR016181">
    <property type="entry name" value="Acyl_CoA_acyltransferase"/>
</dbReference>
<dbReference type="Gene3D" id="3.40.630.30">
    <property type="match status" value="1"/>
</dbReference>